<sequence length="347" mass="39345">MSMYAPVPVYEFCTTTSWSQCRFYDSFINRKYFFVAKSASSSISTFRITGTSSYPPAFDASSSFYSTLLYVTQPSNSRYLYSNSNPRTASPNLASVIYPQTNSRSINPSMFGSFLETYNTSMIVAVNFPSRTIYSVFRDYGQYRGSFIKVSFTGLTNLRGCSATLRNRPINMDAPFYCEVISNSEIHVFSRIDLTLNDFMYFTVYTAGLPSSSTYTVELFEKYISGTNFARSFAVSGTYCRSRSGLSPMDPTQIEWRRPVYKEHMITSGPVRFTFKNNLQYVSDYSESTFAETSNTNAIVVFMPSGFSVSDTYICYARNTCQERRVCSGDSKCHVVFGRTEVETRCT</sequence>
<proteinExistence type="predicted"/>
<evidence type="ECO:0000313" key="2">
    <source>
        <dbReference type="Proteomes" id="UP000820818"/>
    </source>
</evidence>
<keyword evidence="2" id="KW-1185">Reference proteome</keyword>
<accession>A0AAD5PLP3</accession>
<gene>
    <name evidence="1" type="ORF">GHT06_007422</name>
</gene>
<dbReference type="Proteomes" id="UP000820818">
    <property type="component" value="Unassembled WGS sequence"/>
</dbReference>
<organism evidence="1 2">
    <name type="scientific">Daphnia sinensis</name>
    <dbReference type="NCBI Taxonomy" id="1820382"/>
    <lineage>
        <taxon>Eukaryota</taxon>
        <taxon>Metazoa</taxon>
        <taxon>Ecdysozoa</taxon>
        <taxon>Arthropoda</taxon>
        <taxon>Crustacea</taxon>
        <taxon>Branchiopoda</taxon>
        <taxon>Diplostraca</taxon>
        <taxon>Cladocera</taxon>
        <taxon>Anomopoda</taxon>
        <taxon>Daphniidae</taxon>
        <taxon>Daphnia</taxon>
        <taxon>Daphnia similis group</taxon>
    </lineage>
</organism>
<reference evidence="1" key="1">
    <citation type="submission" date="2022-05" db="EMBL/GenBank/DDBJ databases">
        <title>A multi-omics perspective on studying reproductive biology in Daphnia sinensis.</title>
        <authorList>
            <person name="Jia J."/>
        </authorList>
    </citation>
    <scope>NUCLEOTIDE SEQUENCE</scope>
    <source>
        <strain evidence="1">WSL</strain>
    </source>
</reference>
<dbReference type="AlphaFoldDB" id="A0AAD5PLP3"/>
<dbReference type="EMBL" id="WJBH02000062">
    <property type="protein sequence ID" value="KAI9551012.1"/>
    <property type="molecule type" value="Genomic_DNA"/>
</dbReference>
<evidence type="ECO:0000313" key="1">
    <source>
        <dbReference type="EMBL" id="KAI9551012.1"/>
    </source>
</evidence>
<name>A0AAD5PLP3_9CRUS</name>
<comment type="caution">
    <text evidence="1">The sequence shown here is derived from an EMBL/GenBank/DDBJ whole genome shotgun (WGS) entry which is preliminary data.</text>
</comment>
<protein>
    <submittedName>
        <fullName evidence="1">Uncharacterized protein</fullName>
    </submittedName>
</protein>